<protein>
    <submittedName>
        <fullName evidence="2">DUF3592 domain-containing protein</fullName>
    </submittedName>
</protein>
<organism evidence="2">
    <name type="scientific">Nakamurella sp. A5-74</name>
    <dbReference type="NCBI Taxonomy" id="3158264"/>
    <lineage>
        <taxon>Bacteria</taxon>
        <taxon>Bacillati</taxon>
        <taxon>Actinomycetota</taxon>
        <taxon>Actinomycetes</taxon>
        <taxon>Nakamurellales</taxon>
        <taxon>Nakamurellaceae</taxon>
        <taxon>Nakamurella</taxon>
    </lineage>
</organism>
<dbReference type="RefSeq" id="WP_353650442.1">
    <property type="nucleotide sequence ID" value="NZ_CP159218.1"/>
</dbReference>
<sequence length="158" mass="16667">MSPVRAPRLPRVLRRTVVAVAVVLTVLTVALTVAMFVDDASIEGARVETVATVLAVSPLRTGIEFVDATGITIRPTGGVLYPGNLQVGQQFKVEYAANDPSIVRVAGRSAENVLVSVALMLMITWLVAALLITCASRWRPSVGRSARRSGSGGTRIVG</sequence>
<keyword evidence="1" id="KW-0472">Membrane</keyword>
<keyword evidence="1" id="KW-0812">Transmembrane</keyword>
<reference evidence="2" key="1">
    <citation type="submission" date="2024-05" db="EMBL/GenBank/DDBJ databases">
        <authorList>
            <person name="Cai S.Y."/>
            <person name="Jin L.M."/>
            <person name="Li H.R."/>
        </authorList>
    </citation>
    <scope>NUCLEOTIDE SEQUENCE</scope>
    <source>
        <strain evidence="2">A5-74</strain>
    </source>
</reference>
<accession>A0AAU8DUE9</accession>
<dbReference type="EMBL" id="CP159218">
    <property type="protein sequence ID" value="XCG64830.1"/>
    <property type="molecule type" value="Genomic_DNA"/>
</dbReference>
<keyword evidence="1" id="KW-1133">Transmembrane helix</keyword>
<feature type="transmembrane region" description="Helical" evidence="1">
    <location>
        <begin position="12"/>
        <end position="37"/>
    </location>
</feature>
<feature type="transmembrane region" description="Helical" evidence="1">
    <location>
        <begin position="113"/>
        <end position="138"/>
    </location>
</feature>
<dbReference type="AlphaFoldDB" id="A0AAU8DUE9"/>
<evidence type="ECO:0000313" key="2">
    <source>
        <dbReference type="EMBL" id="XCG64830.1"/>
    </source>
</evidence>
<name>A0AAU8DUE9_9ACTN</name>
<proteinExistence type="predicted"/>
<evidence type="ECO:0000256" key="1">
    <source>
        <dbReference type="SAM" id="Phobius"/>
    </source>
</evidence>
<gene>
    <name evidence="2" type="ORF">ABLG96_05800</name>
</gene>